<sequence length="509" mass="56282">MRKIYQLIIVGLAVVCLNQLGKAQIAPGSFGYYQDALRFSQTGTYGTARFQSLGGAGSVLGGDLSSAILNPAGLGLYNRSQFVISPNLNFKSYDTEFLGRNIRNEDTRFNIGNFGLALNFNKGDLEPGSWRGGTLAFSYNRVNTFNQSLNYSAYNGNSSIIDAMLNRADGFFPDELGGIEQVGYDHYLINPVPGAEDIYVSFVEGFPTQQERISKQGSTDQFNISFGGNFDDKIYLGAGLGFTSSDYSYNRVYTEAFDDPAISSFQIDERLDVTGTGVNMNLGVIVRPTNFMRIGASITTPTWYSMSEEGDVIYRSEYNNYDVSNFRDANDNRLILEDTVLNSLRSSTDVYFSDYNIRTPMKFNVGAAFFIGKNGFITADVEHLNYSRAHVSSIDFSVENDNETIDNIYRSATSVRLGGEYRYSIFRFRVGYASIGDPYRSSFDGVDRSRSVVSGGLGVNVGKYFFDLSLSQTAYKDSFTSYTFADGTGPTSFTDNKITNASLTLGLNF</sequence>
<dbReference type="STRING" id="333140.AWW68_18185"/>
<evidence type="ECO:0000256" key="3">
    <source>
        <dbReference type="ARBA" id="ARBA00022452"/>
    </source>
</evidence>
<keyword evidence="4" id="KW-0812">Transmembrane</keyword>
<keyword evidence="6" id="KW-0472">Membrane</keyword>
<keyword evidence="9" id="KW-1185">Reference proteome</keyword>
<proteinExistence type="inferred from homology"/>
<dbReference type="Proteomes" id="UP000075606">
    <property type="component" value="Unassembled WGS sequence"/>
</dbReference>
<accession>A0A150WYH9</accession>
<comment type="subcellular location">
    <subcellularLocation>
        <location evidence="1">Cell outer membrane</location>
        <topology evidence="1">Multi-pass membrane protein</topology>
    </subcellularLocation>
</comment>
<evidence type="ECO:0000256" key="2">
    <source>
        <dbReference type="ARBA" id="ARBA00008163"/>
    </source>
</evidence>
<dbReference type="PANTHER" id="PTHR35093:SF8">
    <property type="entry name" value="OUTER MEMBRANE PROTEIN NMB0088-RELATED"/>
    <property type="match status" value="1"/>
</dbReference>
<evidence type="ECO:0000256" key="5">
    <source>
        <dbReference type="ARBA" id="ARBA00022729"/>
    </source>
</evidence>
<reference evidence="8 9" key="1">
    <citation type="submission" date="2016-01" db="EMBL/GenBank/DDBJ databases">
        <title>Genome sequencing of Roseivirga spongicola UST030701-084.</title>
        <authorList>
            <person name="Selvaratnam C."/>
            <person name="Thevarajoo S."/>
            <person name="Goh K.M."/>
            <person name="Ee R."/>
            <person name="Chan K.-G."/>
            <person name="Chong C.S."/>
        </authorList>
    </citation>
    <scope>NUCLEOTIDE SEQUENCE [LARGE SCALE GENOMIC DNA]</scope>
    <source>
        <strain evidence="8 9">UST030701-084</strain>
    </source>
</reference>
<keyword evidence="5" id="KW-0732">Signal</keyword>
<evidence type="ECO:0000313" key="9">
    <source>
        <dbReference type="Proteomes" id="UP000075606"/>
    </source>
</evidence>
<comment type="similarity">
    <text evidence="2">Belongs to the OmpP1/FadL family.</text>
</comment>
<evidence type="ECO:0000313" key="8">
    <source>
        <dbReference type="EMBL" id="KYG71476.1"/>
    </source>
</evidence>
<dbReference type="InterPro" id="IPR005017">
    <property type="entry name" value="OMPP1/FadL/TodX"/>
</dbReference>
<dbReference type="EMBL" id="LRPC01000032">
    <property type="protein sequence ID" value="KYG71476.1"/>
    <property type="molecule type" value="Genomic_DNA"/>
</dbReference>
<keyword evidence="3" id="KW-1134">Transmembrane beta strand</keyword>
<dbReference type="OrthoDB" id="9765571at2"/>
<dbReference type="AlphaFoldDB" id="A0A150WYH9"/>
<dbReference type="GO" id="GO:0015483">
    <property type="term" value="F:long-chain fatty acid transporting porin activity"/>
    <property type="evidence" value="ECO:0007669"/>
    <property type="project" value="TreeGrafter"/>
</dbReference>
<dbReference type="SUPFAM" id="SSF56935">
    <property type="entry name" value="Porins"/>
    <property type="match status" value="1"/>
</dbReference>
<dbReference type="Gene3D" id="2.40.160.60">
    <property type="entry name" value="Outer membrane protein transport protein (OMPP1/FadL/TodX)"/>
    <property type="match status" value="1"/>
</dbReference>
<dbReference type="PANTHER" id="PTHR35093">
    <property type="entry name" value="OUTER MEMBRANE PROTEIN NMB0088-RELATED"/>
    <property type="match status" value="1"/>
</dbReference>
<protein>
    <submittedName>
        <fullName evidence="8">Uncharacterized protein</fullName>
    </submittedName>
</protein>
<dbReference type="GO" id="GO:0009279">
    <property type="term" value="C:cell outer membrane"/>
    <property type="evidence" value="ECO:0007669"/>
    <property type="project" value="UniProtKB-SubCell"/>
</dbReference>
<evidence type="ECO:0000256" key="4">
    <source>
        <dbReference type="ARBA" id="ARBA00022692"/>
    </source>
</evidence>
<gene>
    <name evidence="8" type="ORF">AWW68_18185</name>
</gene>
<evidence type="ECO:0000256" key="7">
    <source>
        <dbReference type="ARBA" id="ARBA00023237"/>
    </source>
</evidence>
<dbReference type="RefSeq" id="WP_068225078.1">
    <property type="nucleotide sequence ID" value="NZ_LRPC01000032.1"/>
</dbReference>
<organism evidence="8 9">
    <name type="scientific">Roseivirga spongicola</name>
    <dbReference type="NCBI Taxonomy" id="333140"/>
    <lineage>
        <taxon>Bacteria</taxon>
        <taxon>Pseudomonadati</taxon>
        <taxon>Bacteroidota</taxon>
        <taxon>Cytophagia</taxon>
        <taxon>Cytophagales</taxon>
        <taxon>Roseivirgaceae</taxon>
        <taxon>Roseivirga</taxon>
    </lineage>
</organism>
<keyword evidence="7" id="KW-0998">Cell outer membrane</keyword>
<evidence type="ECO:0000256" key="1">
    <source>
        <dbReference type="ARBA" id="ARBA00004571"/>
    </source>
</evidence>
<evidence type="ECO:0000256" key="6">
    <source>
        <dbReference type="ARBA" id="ARBA00023136"/>
    </source>
</evidence>
<comment type="caution">
    <text evidence="8">The sequence shown here is derived from an EMBL/GenBank/DDBJ whole genome shotgun (WGS) entry which is preliminary data.</text>
</comment>
<name>A0A150WYH9_9BACT</name>